<dbReference type="Proteomes" id="UP001151760">
    <property type="component" value="Unassembled WGS sequence"/>
</dbReference>
<dbReference type="Pfam" id="PF05212">
    <property type="entry name" value="DUF707"/>
    <property type="match status" value="1"/>
</dbReference>
<gene>
    <name evidence="1" type="ORF">Tco_0975401</name>
</gene>
<evidence type="ECO:0000313" key="1">
    <source>
        <dbReference type="EMBL" id="GJT49244.1"/>
    </source>
</evidence>
<keyword evidence="2" id="KW-1185">Reference proteome</keyword>
<protein>
    <submittedName>
        <fullName evidence="1">Uncharacterized protein</fullName>
    </submittedName>
</protein>
<comment type="caution">
    <text evidence="1">The sequence shown here is derived from an EMBL/GenBank/DDBJ whole genome shotgun (WGS) entry which is preliminary data.</text>
</comment>
<proteinExistence type="predicted"/>
<organism evidence="1 2">
    <name type="scientific">Tanacetum coccineum</name>
    <dbReference type="NCBI Taxonomy" id="301880"/>
    <lineage>
        <taxon>Eukaryota</taxon>
        <taxon>Viridiplantae</taxon>
        <taxon>Streptophyta</taxon>
        <taxon>Embryophyta</taxon>
        <taxon>Tracheophyta</taxon>
        <taxon>Spermatophyta</taxon>
        <taxon>Magnoliopsida</taxon>
        <taxon>eudicotyledons</taxon>
        <taxon>Gunneridae</taxon>
        <taxon>Pentapetalae</taxon>
        <taxon>asterids</taxon>
        <taxon>campanulids</taxon>
        <taxon>Asterales</taxon>
        <taxon>Asteraceae</taxon>
        <taxon>Asteroideae</taxon>
        <taxon>Anthemideae</taxon>
        <taxon>Anthemidinae</taxon>
        <taxon>Tanacetum</taxon>
    </lineage>
</organism>
<evidence type="ECO:0000313" key="2">
    <source>
        <dbReference type="Proteomes" id="UP001151760"/>
    </source>
</evidence>
<reference evidence="1" key="1">
    <citation type="journal article" date="2022" name="Int. J. Mol. Sci.">
        <title>Draft Genome of Tanacetum Coccineum: Genomic Comparison of Closely Related Tanacetum-Family Plants.</title>
        <authorList>
            <person name="Yamashiro T."/>
            <person name="Shiraishi A."/>
            <person name="Nakayama K."/>
            <person name="Satake H."/>
        </authorList>
    </citation>
    <scope>NUCLEOTIDE SEQUENCE</scope>
</reference>
<reference evidence="1" key="2">
    <citation type="submission" date="2022-01" db="EMBL/GenBank/DDBJ databases">
        <authorList>
            <person name="Yamashiro T."/>
            <person name="Shiraishi A."/>
            <person name="Satake H."/>
            <person name="Nakayama K."/>
        </authorList>
    </citation>
    <scope>NUCLEOTIDE SEQUENCE</scope>
</reference>
<name>A0ABQ5EE90_9ASTR</name>
<sequence length="89" mass="9928">MITQTLCELEEVVFDGGVVANNLATNIHVLIRYNITSFKLQIKVCAIDLQRRVYDNRGRVECSDASWPPCAGSVEGMSPVFSRLAWHCA</sequence>
<dbReference type="InterPro" id="IPR007877">
    <property type="entry name" value="DUF707"/>
</dbReference>
<dbReference type="EMBL" id="BQNB010016221">
    <property type="protein sequence ID" value="GJT49244.1"/>
    <property type="molecule type" value="Genomic_DNA"/>
</dbReference>
<accession>A0ABQ5EE90</accession>